<feature type="transmembrane region" description="Helical" evidence="1">
    <location>
        <begin position="72"/>
        <end position="97"/>
    </location>
</feature>
<gene>
    <name evidence="2" type="ORF">CVV65_05840</name>
</gene>
<protein>
    <submittedName>
        <fullName evidence="2">Uncharacterized protein</fullName>
    </submittedName>
</protein>
<feature type="transmembrane region" description="Helical" evidence="1">
    <location>
        <begin position="117"/>
        <end position="143"/>
    </location>
</feature>
<dbReference type="OrthoDB" id="2448479at2"/>
<dbReference type="EMBL" id="CP024955">
    <property type="protein sequence ID" value="ATY84533.1"/>
    <property type="molecule type" value="Genomic_DNA"/>
</dbReference>
<organism evidence="2 3">
    <name type="scientific">Kyrpidia spormannii</name>
    <dbReference type="NCBI Taxonomy" id="2055160"/>
    <lineage>
        <taxon>Bacteria</taxon>
        <taxon>Bacillati</taxon>
        <taxon>Bacillota</taxon>
        <taxon>Bacilli</taxon>
        <taxon>Bacillales</taxon>
        <taxon>Alicyclobacillaceae</taxon>
        <taxon>Kyrpidia</taxon>
    </lineage>
</organism>
<dbReference type="Proteomes" id="UP000231932">
    <property type="component" value="Chromosome"/>
</dbReference>
<feature type="transmembrane region" description="Helical" evidence="1">
    <location>
        <begin position="32"/>
        <end position="51"/>
    </location>
</feature>
<dbReference type="KEGG" id="kyr:CVV65_05840"/>
<feature type="transmembrane region" description="Helical" evidence="1">
    <location>
        <begin position="311"/>
        <end position="343"/>
    </location>
</feature>
<feature type="transmembrane region" description="Helical" evidence="1">
    <location>
        <begin position="216"/>
        <end position="236"/>
    </location>
</feature>
<keyword evidence="1" id="KW-0472">Membrane</keyword>
<evidence type="ECO:0000313" key="3">
    <source>
        <dbReference type="Proteomes" id="UP000231932"/>
    </source>
</evidence>
<accession>A0A2K8N5D6</accession>
<feature type="transmembrane region" description="Helical" evidence="1">
    <location>
        <begin position="155"/>
        <end position="173"/>
    </location>
</feature>
<name>A0A2K8N5D6_9BACL</name>
<evidence type="ECO:0000313" key="2">
    <source>
        <dbReference type="EMBL" id="ATY84533.1"/>
    </source>
</evidence>
<keyword evidence="1" id="KW-0812">Transmembrane</keyword>
<keyword evidence="3" id="KW-1185">Reference proteome</keyword>
<proteinExistence type="predicted"/>
<dbReference type="AlphaFoldDB" id="A0A2K8N5D6"/>
<feature type="transmembrane region" description="Helical" evidence="1">
    <location>
        <begin position="376"/>
        <end position="395"/>
    </location>
</feature>
<reference evidence="3" key="1">
    <citation type="submission" date="2017-11" db="EMBL/GenBank/DDBJ databases">
        <title>Complete Genome Sequence of Kyrpidia sp. Strain EA-1, a thermophilic, hydrogen-oxidizing Bacterium, isolated from the Azores.</title>
        <authorList>
            <person name="Reiner J.E."/>
            <person name="Lapp C.J."/>
            <person name="Bunk B."/>
            <person name="Gescher J."/>
        </authorList>
    </citation>
    <scope>NUCLEOTIDE SEQUENCE [LARGE SCALE GENOMIC DNA]</scope>
    <source>
        <strain evidence="3">EA-1</strain>
    </source>
</reference>
<evidence type="ECO:0000256" key="1">
    <source>
        <dbReference type="SAM" id="Phobius"/>
    </source>
</evidence>
<dbReference type="RefSeq" id="WP_100667352.1">
    <property type="nucleotide sequence ID" value="NZ_CP024955.1"/>
</dbReference>
<sequence>MKRIALLAVWTGRRMRSWWKVRLQVLRLVSDWVTTLYLLIPGTIFAVWWLGRYYRGDLTSGLTADTELWLGVPFRIVVAVAMFVVMMAVHVMLYGSLPIPLESGDRLFLLLSPVRRSWLLATLWVEGLIFSLMPVAVIGILSVPFVRICRIPLDTWFGMLVLLSGYEAVIRIASQLLNDRDRMTWQQWIAYHAGRYLSYLPVGIGLTRQILGRPGAGWGVLLGVGGTVSALAVRYISRTEWDGLFQVRQSFLVSAVLPADPDAVSNIQFRMRRISAWLVRWTENLFHRQMHPVIWILLLRTLRRKGMLRDLMFFTVVATGTLTIGSQAWIKWIYFGFCVFLFYEWWGIRIHPLYEVPITQQQIVDPWSLRVAAARWRSRVVVGIGVAWVILWALLRRYFHH</sequence>
<keyword evidence="1" id="KW-1133">Transmembrane helix</keyword>